<gene>
    <name evidence="2" type="ORF">Adt_18605</name>
</gene>
<evidence type="ECO:0000259" key="1">
    <source>
        <dbReference type="Pfam" id="PF13456"/>
    </source>
</evidence>
<feature type="domain" description="RNase H type-1" evidence="1">
    <location>
        <begin position="4"/>
        <end position="116"/>
    </location>
</feature>
<dbReference type="InterPro" id="IPR002156">
    <property type="entry name" value="RNaseH_domain"/>
</dbReference>
<evidence type="ECO:0000313" key="2">
    <source>
        <dbReference type="EMBL" id="KAL2513005.1"/>
    </source>
</evidence>
<accession>A0ABD1TKN4</accession>
<dbReference type="AlphaFoldDB" id="A0ABD1TKN4"/>
<evidence type="ECO:0000313" key="3">
    <source>
        <dbReference type="Proteomes" id="UP001604336"/>
    </source>
</evidence>
<sequence>MRVETGYISARIVVCNSEEIVMVVGMARFTGHFSPKDAEAIAIHESLLFAKAHGLPNGCVQCDSSRVIYSLNSNDLFAPFVGLISSIVALLKEIGCDTCSFTLKNRNKVSHTLVSFATTIPVAY</sequence>
<reference evidence="3" key="1">
    <citation type="submission" date="2024-07" db="EMBL/GenBank/DDBJ databases">
        <title>Two chromosome-level genome assemblies of Korean endemic species Abeliophyllum distichum and Forsythia ovata (Oleaceae).</title>
        <authorList>
            <person name="Jang H."/>
        </authorList>
    </citation>
    <scope>NUCLEOTIDE SEQUENCE [LARGE SCALE GENOMIC DNA]</scope>
</reference>
<dbReference type="Pfam" id="PF13456">
    <property type="entry name" value="RVT_3"/>
    <property type="match status" value="1"/>
</dbReference>
<dbReference type="EMBL" id="JBFOLK010000005">
    <property type="protein sequence ID" value="KAL2513005.1"/>
    <property type="molecule type" value="Genomic_DNA"/>
</dbReference>
<dbReference type="Proteomes" id="UP001604336">
    <property type="component" value="Unassembled WGS sequence"/>
</dbReference>
<proteinExistence type="predicted"/>
<keyword evidence="3" id="KW-1185">Reference proteome</keyword>
<comment type="caution">
    <text evidence="2">The sequence shown here is derived from an EMBL/GenBank/DDBJ whole genome shotgun (WGS) entry which is preliminary data.</text>
</comment>
<protein>
    <submittedName>
        <fullName evidence="2">Ribonuclease H-like domain containing protein</fullName>
    </submittedName>
</protein>
<organism evidence="2 3">
    <name type="scientific">Abeliophyllum distichum</name>
    <dbReference type="NCBI Taxonomy" id="126358"/>
    <lineage>
        <taxon>Eukaryota</taxon>
        <taxon>Viridiplantae</taxon>
        <taxon>Streptophyta</taxon>
        <taxon>Embryophyta</taxon>
        <taxon>Tracheophyta</taxon>
        <taxon>Spermatophyta</taxon>
        <taxon>Magnoliopsida</taxon>
        <taxon>eudicotyledons</taxon>
        <taxon>Gunneridae</taxon>
        <taxon>Pentapetalae</taxon>
        <taxon>asterids</taxon>
        <taxon>lamiids</taxon>
        <taxon>Lamiales</taxon>
        <taxon>Oleaceae</taxon>
        <taxon>Forsythieae</taxon>
        <taxon>Abeliophyllum</taxon>
    </lineage>
</organism>
<name>A0ABD1TKN4_9LAMI</name>